<dbReference type="EMBL" id="JAUSTQ010000018">
    <property type="protein sequence ID" value="MDQ0160771.1"/>
    <property type="molecule type" value="Genomic_DNA"/>
</dbReference>
<proteinExistence type="predicted"/>
<reference evidence="2 3" key="1">
    <citation type="submission" date="2023-07" db="EMBL/GenBank/DDBJ databases">
        <title>Genomic Encyclopedia of Type Strains, Phase IV (KMG-IV): sequencing the most valuable type-strain genomes for metagenomic binning, comparative biology and taxonomic classification.</title>
        <authorList>
            <person name="Goeker M."/>
        </authorList>
    </citation>
    <scope>NUCLEOTIDE SEQUENCE [LARGE SCALE GENOMIC DNA]</scope>
    <source>
        <strain evidence="2 3">DSM 16460</strain>
    </source>
</reference>
<gene>
    <name evidence="2" type="ORF">J2S77_002778</name>
</gene>
<evidence type="ECO:0000313" key="2">
    <source>
        <dbReference type="EMBL" id="MDQ0160771.1"/>
    </source>
</evidence>
<sequence>MSKNKFWLFMILGILTGVFLTGVLEWFNFNISLVNIFQIVLGEPNFVSVIIILVVTLLFSYFVMSSLYKKFVKP</sequence>
<organism evidence="2 3">
    <name type="scientific">Alkalibacillus salilacus</name>
    <dbReference type="NCBI Taxonomy" id="284582"/>
    <lineage>
        <taxon>Bacteria</taxon>
        <taxon>Bacillati</taxon>
        <taxon>Bacillota</taxon>
        <taxon>Bacilli</taxon>
        <taxon>Bacillales</taxon>
        <taxon>Bacillaceae</taxon>
        <taxon>Alkalibacillus</taxon>
    </lineage>
</organism>
<protein>
    <submittedName>
        <fullName evidence="2">Phage shock protein PspC (Stress-responsive transcriptional regulator)</fullName>
    </submittedName>
</protein>
<keyword evidence="1" id="KW-1133">Transmembrane helix</keyword>
<evidence type="ECO:0000313" key="3">
    <source>
        <dbReference type="Proteomes" id="UP001224359"/>
    </source>
</evidence>
<accession>A0ABT9VII3</accession>
<dbReference type="Proteomes" id="UP001224359">
    <property type="component" value="Unassembled WGS sequence"/>
</dbReference>
<feature type="transmembrane region" description="Helical" evidence="1">
    <location>
        <begin position="7"/>
        <end position="27"/>
    </location>
</feature>
<evidence type="ECO:0000256" key="1">
    <source>
        <dbReference type="SAM" id="Phobius"/>
    </source>
</evidence>
<feature type="transmembrane region" description="Helical" evidence="1">
    <location>
        <begin position="47"/>
        <end position="68"/>
    </location>
</feature>
<name>A0ABT9VII3_9BACI</name>
<keyword evidence="3" id="KW-1185">Reference proteome</keyword>
<comment type="caution">
    <text evidence="2">The sequence shown here is derived from an EMBL/GenBank/DDBJ whole genome shotgun (WGS) entry which is preliminary data.</text>
</comment>
<keyword evidence="1" id="KW-0812">Transmembrane</keyword>
<keyword evidence="1" id="KW-0472">Membrane</keyword>